<dbReference type="PANTHER" id="PTHR36443:SF1">
    <property type="entry name" value="BSR5223 PROTEIN"/>
    <property type="match status" value="1"/>
</dbReference>
<name>A0A179D8M5_9BACT</name>
<dbReference type="PATRIC" id="fig|999894.6.peg.311"/>
<feature type="transmembrane region" description="Helical" evidence="1">
    <location>
        <begin position="51"/>
        <end position="71"/>
    </location>
</feature>
<organism evidence="2 3">
    <name type="scientific">Thermosulfurimonas dismutans</name>
    <dbReference type="NCBI Taxonomy" id="999894"/>
    <lineage>
        <taxon>Bacteria</taxon>
        <taxon>Pseudomonadati</taxon>
        <taxon>Thermodesulfobacteriota</taxon>
        <taxon>Thermodesulfobacteria</taxon>
        <taxon>Thermodesulfobacteriales</taxon>
        <taxon>Thermodesulfobacteriaceae</taxon>
        <taxon>Thermosulfurimonas</taxon>
    </lineage>
</organism>
<keyword evidence="1" id="KW-1133">Transmembrane helix</keyword>
<proteinExistence type="predicted"/>
<keyword evidence="1" id="KW-0472">Membrane</keyword>
<evidence type="ECO:0000313" key="2">
    <source>
        <dbReference type="EMBL" id="OAQ21792.1"/>
    </source>
</evidence>
<reference evidence="2 3" key="1">
    <citation type="submission" date="2016-04" db="EMBL/GenBank/DDBJ databases">
        <title>Genome analysis of Thermosulfurimonas dismutans, the first thermophilic sulfur-disproportionating bacterium of the phylum Thermodesulfobacteria.</title>
        <authorList>
            <person name="Mardanov A.V."/>
            <person name="Beletsky A.V."/>
            <person name="Kadnikov V.V."/>
            <person name="Slobodkin A.I."/>
            <person name="Ravin N.V."/>
        </authorList>
    </citation>
    <scope>NUCLEOTIDE SEQUENCE [LARGE SCALE GENOMIC DNA]</scope>
    <source>
        <strain evidence="2 3">S95</strain>
    </source>
</reference>
<sequence length="73" mass="8285">MNPFTELAKMLIFFGLFLVLVGLLTLALPKISSWPRLPGDILIRKGNFTFYFPLATCLLLSLLLTLIFSLLKR</sequence>
<dbReference type="Proteomes" id="UP000078390">
    <property type="component" value="Unassembled WGS sequence"/>
</dbReference>
<protein>
    <recommendedName>
        <fullName evidence="4">DUF2905 domain-containing protein</fullName>
    </recommendedName>
</protein>
<evidence type="ECO:0000313" key="3">
    <source>
        <dbReference type="Proteomes" id="UP000078390"/>
    </source>
</evidence>
<dbReference type="PANTHER" id="PTHR36443">
    <property type="entry name" value="BSR5223 PROTEIN"/>
    <property type="match status" value="1"/>
</dbReference>
<dbReference type="AlphaFoldDB" id="A0A179D8M5"/>
<dbReference type="Pfam" id="PF11146">
    <property type="entry name" value="DUF2905"/>
    <property type="match status" value="1"/>
</dbReference>
<dbReference type="STRING" id="999894.TDIS_0310"/>
<comment type="caution">
    <text evidence="2">The sequence shown here is derived from an EMBL/GenBank/DDBJ whole genome shotgun (WGS) entry which is preliminary data.</text>
</comment>
<dbReference type="EMBL" id="LWLG01000001">
    <property type="protein sequence ID" value="OAQ21792.1"/>
    <property type="molecule type" value="Genomic_DNA"/>
</dbReference>
<accession>A0A179D8M5</accession>
<gene>
    <name evidence="2" type="ORF">TDIS_0310</name>
</gene>
<keyword evidence="1" id="KW-0812">Transmembrane</keyword>
<evidence type="ECO:0000256" key="1">
    <source>
        <dbReference type="SAM" id="Phobius"/>
    </source>
</evidence>
<keyword evidence="3" id="KW-1185">Reference proteome</keyword>
<evidence type="ECO:0008006" key="4">
    <source>
        <dbReference type="Google" id="ProtNLM"/>
    </source>
</evidence>
<dbReference type="InterPro" id="IPR021320">
    <property type="entry name" value="DUF2905"/>
</dbReference>